<evidence type="ECO:0000256" key="1">
    <source>
        <dbReference type="SAM" id="Phobius"/>
    </source>
</evidence>
<feature type="transmembrane region" description="Helical" evidence="1">
    <location>
        <begin position="21"/>
        <end position="40"/>
    </location>
</feature>
<name>A0ABY3SLI7_9BACL</name>
<gene>
    <name evidence="2" type="ORF">L0M14_07175</name>
</gene>
<dbReference type="EMBL" id="CP090978">
    <property type="protein sequence ID" value="UJF34919.1"/>
    <property type="molecule type" value="Genomic_DNA"/>
</dbReference>
<dbReference type="Proteomes" id="UP001649230">
    <property type="component" value="Chromosome"/>
</dbReference>
<reference evidence="2 3" key="1">
    <citation type="journal article" date="2024" name="Int. J. Syst. Evol. Microbiol.">
        <title>Paenibacillus hexagrammi sp. nov., a novel bacterium isolated from the gut content of Hexagrammos agrammus.</title>
        <authorList>
            <person name="Jung H.K."/>
            <person name="Kim D.G."/>
            <person name="Zin H."/>
            <person name="Park J."/>
            <person name="Jung H."/>
            <person name="Kim Y.O."/>
            <person name="Kong H.J."/>
            <person name="Kim J.W."/>
            <person name="Kim Y.S."/>
        </authorList>
    </citation>
    <scope>NUCLEOTIDE SEQUENCE [LARGE SCALE GENOMIC DNA]</scope>
    <source>
        <strain evidence="2 3">YPD9-1</strain>
    </source>
</reference>
<keyword evidence="1" id="KW-1133">Transmembrane helix</keyword>
<evidence type="ECO:0000313" key="3">
    <source>
        <dbReference type="Proteomes" id="UP001649230"/>
    </source>
</evidence>
<sequence>MTFSITRYIRKWLYNTKLRHKILYTYLLLIIVPLALYQFIASDKMSRIMINHVTYSAEQGFDQTYSFLSYRVQRIAESTNVLISNAAVTDLLLNTVDIQNINQELQNYNSLKLMLKSMQDSLDISRVLLYVPNSFIFANEGENFLPLNNSEGVPALIG</sequence>
<evidence type="ECO:0000313" key="2">
    <source>
        <dbReference type="EMBL" id="UJF34919.1"/>
    </source>
</evidence>
<keyword evidence="1" id="KW-0472">Membrane</keyword>
<proteinExistence type="predicted"/>
<protein>
    <submittedName>
        <fullName evidence="2">Uncharacterized protein</fullName>
    </submittedName>
</protein>
<organism evidence="2 3">
    <name type="scientific">Paenibacillus hexagrammi</name>
    <dbReference type="NCBI Taxonomy" id="2908839"/>
    <lineage>
        <taxon>Bacteria</taxon>
        <taxon>Bacillati</taxon>
        <taxon>Bacillota</taxon>
        <taxon>Bacilli</taxon>
        <taxon>Bacillales</taxon>
        <taxon>Paenibacillaceae</taxon>
        <taxon>Paenibacillus</taxon>
    </lineage>
</organism>
<keyword evidence="3" id="KW-1185">Reference proteome</keyword>
<dbReference type="RefSeq" id="WP_235121492.1">
    <property type="nucleotide sequence ID" value="NZ_CP090978.1"/>
</dbReference>
<keyword evidence="1" id="KW-0812">Transmembrane</keyword>
<accession>A0ABY3SLI7</accession>